<dbReference type="PANTHER" id="PTHR45138:SF9">
    <property type="entry name" value="DIGUANYLATE CYCLASE DGCM-RELATED"/>
    <property type="match status" value="1"/>
</dbReference>
<dbReference type="InterPro" id="IPR050469">
    <property type="entry name" value="Diguanylate_Cyclase"/>
</dbReference>
<dbReference type="Proteomes" id="UP000062788">
    <property type="component" value="Unassembled WGS sequence"/>
</dbReference>
<dbReference type="PROSITE" id="PS50887">
    <property type="entry name" value="GGDEF"/>
    <property type="match status" value="1"/>
</dbReference>
<dbReference type="SMART" id="SM00267">
    <property type="entry name" value="GGDEF"/>
    <property type="match status" value="1"/>
</dbReference>
<dbReference type="EC" id="2.7.7.65" evidence="1"/>
<dbReference type="FunFam" id="3.30.70.270:FF:000001">
    <property type="entry name" value="Diguanylate cyclase domain protein"/>
    <property type="match status" value="1"/>
</dbReference>
<evidence type="ECO:0000256" key="2">
    <source>
        <dbReference type="ARBA" id="ARBA00034247"/>
    </source>
</evidence>
<evidence type="ECO:0000256" key="3">
    <source>
        <dbReference type="SAM" id="Phobius"/>
    </source>
</evidence>
<feature type="transmembrane region" description="Helical" evidence="3">
    <location>
        <begin position="190"/>
        <end position="215"/>
    </location>
</feature>
<feature type="domain" description="GGDEF" evidence="4">
    <location>
        <begin position="253"/>
        <end position="385"/>
    </location>
</feature>
<evidence type="ECO:0000313" key="5">
    <source>
        <dbReference type="EMBL" id="KVE27521.1"/>
    </source>
</evidence>
<dbReference type="SUPFAM" id="SSF55073">
    <property type="entry name" value="Nucleotide cyclase"/>
    <property type="match status" value="1"/>
</dbReference>
<feature type="transmembrane region" description="Helical" evidence="3">
    <location>
        <begin position="39"/>
        <end position="60"/>
    </location>
</feature>
<protein>
    <recommendedName>
        <fullName evidence="1">diguanylate cyclase</fullName>
        <ecNumber evidence="1">2.7.7.65</ecNumber>
    </recommendedName>
</protein>
<evidence type="ECO:0000256" key="1">
    <source>
        <dbReference type="ARBA" id="ARBA00012528"/>
    </source>
</evidence>
<dbReference type="NCBIfam" id="TIGR00254">
    <property type="entry name" value="GGDEF"/>
    <property type="match status" value="1"/>
</dbReference>
<name>A0A103E377_9BURK</name>
<feature type="transmembrane region" description="Helical" evidence="3">
    <location>
        <begin position="12"/>
        <end position="32"/>
    </location>
</feature>
<keyword evidence="3" id="KW-0472">Membrane</keyword>
<dbReference type="InterPro" id="IPR000160">
    <property type="entry name" value="GGDEF_dom"/>
</dbReference>
<dbReference type="Gene3D" id="3.30.70.270">
    <property type="match status" value="1"/>
</dbReference>
<evidence type="ECO:0000259" key="4">
    <source>
        <dbReference type="PROSITE" id="PS50887"/>
    </source>
</evidence>
<keyword evidence="6" id="KW-1185">Reference proteome</keyword>
<proteinExistence type="predicted"/>
<dbReference type="InterPro" id="IPR029787">
    <property type="entry name" value="Nucleotide_cyclase"/>
</dbReference>
<keyword evidence="3" id="KW-1133">Transmembrane helix</keyword>
<comment type="caution">
    <text evidence="5">The sequence shown here is derived from an EMBL/GenBank/DDBJ whole genome shotgun (WGS) entry which is preliminary data.</text>
</comment>
<reference evidence="5 6" key="1">
    <citation type="submission" date="2015-11" db="EMBL/GenBank/DDBJ databases">
        <title>Expanding the genomic diversity of Burkholderia species for the development of highly accurate diagnostics.</title>
        <authorList>
            <person name="Sahl J."/>
            <person name="Keim P."/>
            <person name="Wagner D."/>
        </authorList>
    </citation>
    <scope>NUCLEOTIDE SEQUENCE [LARGE SCALE GENOMIC DNA]</scope>
    <source>
        <strain evidence="5 6">TSV85</strain>
    </source>
</reference>
<dbReference type="AlphaFoldDB" id="A0A103E377"/>
<keyword evidence="3" id="KW-0812">Transmembrane</keyword>
<feature type="transmembrane region" description="Helical" evidence="3">
    <location>
        <begin position="72"/>
        <end position="92"/>
    </location>
</feature>
<dbReference type="OrthoDB" id="9813903at2"/>
<feature type="transmembrane region" description="Helical" evidence="3">
    <location>
        <begin position="151"/>
        <end position="170"/>
    </location>
</feature>
<organism evidence="5 6">
    <name type="scientific">Burkholderia singularis</name>
    <dbReference type="NCBI Taxonomy" id="1503053"/>
    <lineage>
        <taxon>Bacteria</taxon>
        <taxon>Pseudomonadati</taxon>
        <taxon>Pseudomonadota</taxon>
        <taxon>Betaproteobacteria</taxon>
        <taxon>Burkholderiales</taxon>
        <taxon>Burkholderiaceae</taxon>
        <taxon>Burkholderia</taxon>
        <taxon>pseudomallei group</taxon>
    </lineage>
</organism>
<dbReference type="CDD" id="cd01949">
    <property type="entry name" value="GGDEF"/>
    <property type="match status" value="1"/>
</dbReference>
<dbReference type="Pfam" id="PF00990">
    <property type="entry name" value="GGDEF"/>
    <property type="match status" value="1"/>
</dbReference>
<feature type="transmembrane region" description="Helical" evidence="3">
    <location>
        <begin position="99"/>
        <end position="118"/>
    </location>
</feature>
<sequence>MPAHITPNQVLQLIVPGVSLLFACGFVGTWLFERKLRYLILLALSFFLFACGVTLQILHMPQAWQPNALVSAAFYVASIQALAEGVVCRWGLHFRRATHAGVLAGVLAGIVYFSYGVPNLIARIYLLNYSAGLMILAAVARIWARGKGRTINRVLTGSLLLFGLSFLVRTPLTVSRTLPHSPEQFGQSTFWIALQVSLALLGGVMGMVLIGAGVADMIQHLVTERDFDPLTETMSRRAFERHASRHLASPRSRPLALILFDVDHFKSINDRYGHAAGDAVLRGFGRLLRDMVRPGDVVGRIGGEEFAILLPHTGRDGGCAIAERVREALESAHFDGPARGLNVTVSAGVVEHRRAETVAMLLARGDVLLYDAKRGGRNRVVAEQAAVRSVDAV</sequence>
<dbReference type="RefSeq" id="WP_059516338.1">
    <property type="nucleotide sequence ID" value="NZ_LOWA01000028.1"/>
</dbReference>
<dbReference type="PANTHER" id="PTHR45138">
    <property type="entry name" value="REGULATORY COMPONENTS OF SENSORY TRANSDUCTION SYSTEM"/>
    <property type="match status" value="1"/>
</dbReference>
<comment type="catalytic activity">
    <reaction evidence="2">
        <text>2 GTP = 3',3'-c-di-GMP + 2 diphosphate</text>
        <dbReference type="Rhea" id="RHEA:24898"/>
        <dbReference type="ChEBI" id="CHEBI:33019"/>
        <dbReference type="ChEBI" id="CHEBI:37565"/>
        <dbReference type="ChEBI" id="CHEBI:58805"/>
        <dbReference type="EC" id="2.7.7.65"/>
    </reaction>
</comment>
<accession>A0A103E377</accession>
<dbReference type="GO" id="GO:0052621">
    <property type="term" value="F:diguanylate cyclase activity"/>
    <property type="evidence" value="ECO:0007669"/>
    <property type="project" value="UniProtKB-EC"/>
</dbReference>
<evidence type="ECO:0000313" key="6">
    <source>
        <dbReference type="Proteomes" id="UP000062788"/>
    </source>
</evidence>
<dbReference type="EMBL" id="LOWA01000028">
    <property type="protein sequence ID" value="KVE27521.1"/>
    <property type="molecule type" value="Genomic_DNA"/>
</dbReference>
<gene>
    <name evidence="5" type="ORF">WS67_11340</name>
</gene>
<dbReference type="InterPro" id="IPR043128">
    <property type="entry name" value="Rev_trsase/Diguanyl_cyclase"/>
</dbReference>
<feature type="transmembrane region" description="Helical" evidence="3">
    <location>
        <begin position="124"/>
        <end position="144"/>
    </location>
</feature>